<gene>
    <name evidence="7" type="ORF">JOD45_000921</name>
</gene>
<evidence type="ECO:0000256" key="3">
    <source>
        <dbReference type="ARBA" id="ARBA00022801"/>
    </source>
</evidence>
<dbReference type="SUPFAM" id="SSF50249">
    <property type="entry name" value="Nucleic acid-binding proteins"/>
    <property type="match status" value="1"/>
</dbReference>
<organism evidence="7 8">
    <name type="scientific">Scopulibacillus daqui</name>
    <dbReference type="NCBI Taxonomy" id="1469162"/>
    <lineage>
        <taxon>Bacteria</taxon>
        <taxon>Bacillati</taxon>
        <taxon>Bacillota</taxon>
        <taxon>Bacilli</taxon>
        <taxon>Bacillales</taxon>
        <taxon>Sporolactobacillaceae</taxon>
        <taxon>Scopulibacillus</taxon>
    </lineage>
</organism>
<dbReference type="Proteomes" id="UP000808914">
    <property type="component" value="Unassembled WGS sequence"/>
</dbReference>
<dbReference type="PANTHER" id="PTHR30001:SF0">
    <property type="entry name" value="RIBONUCLEASE G"/>
    <property type="match status" value="1"/>
</dbReference>
<evidence type="ECO:0000313" key="8">
    <source>
        <dbReference type="Proteomes" id="UP000808914"/>
    </source>
</evidence>
<evidence type="ECO:0000259" key="6">
    <source>
        <dbReference type="PROSITE" id="PS50126"/>
    </source>
</evidence>
<comment type="caution">
    <text evidence="7">The sequence shown here is derived from an EMBL/GenBank/DDBJ whole genome shotgun (WGS) entry which is preliminary data.</text>
</comment>
<comment type="cofactor">
    <cofactor evidence="1">
        <name>Mg(2+)</name>
        <dbReference type="ChEBI" id="CHEBI:18420"/>
    </cofactor>
</comment>
<dbReference type="EMBL" id="JAFBER010000004">
    <property type="protein sequence ID" value="MBM7644714.1"/>
    <property type="molecule type" value="Genomic_DNA"/>
</dbReference>
<keyword evidence="2" id="KW-0479">Metal-binding</keyword>
<dbReference type="RefSeq" id="WP_205002673.1">
    <property type="nucleotide sequence ID" value="NZ_JAFBER010000004.1"/>
</dbReference>
<dbReference type="Pfam" id="PF10150">
    <property type="entry name" value="RNase_E_G"/>
    <property type="match status" value="1"/>
</dbReference>
<dbReference type="InterPro" id="IPR004659">
    <property type="entry name" value="RNase_E/G"/>
</dbReference>
<dbReference type="InterPro" id="IPR019307">
    <property type="entry name" value="RNA-bd_AU-1/RNase_E/G"/>
</dbReference>
<keyword evidence="8" id="KW-1185">Reference proteome</keyword>
<evidence type="ECO:0000256" key="5">
    <source>
        <dbReference type="ARBA" id="ARBA00022884"/>
    </source>
</evidence>
<keyword evidence="4" id="KW-0460">Magnesium</keyword>
<evidence type="ECO:0000313" key="7">
    <source>
        <dbReference type="EMBL" id="MBM7644714.1"/>
    </source>
</evidence>
<keyword evidence="5" id="KW-0694">RNA-binding</keyword>
<dbReference type="GO" id="GO:0016787">
    <property type="term" value="F:hydrolase activity"/>
    <property type="evidence" value="ECO:0007669"/>
    <property type="project" value="UniProtKB-KW"/>
</dbReference>
<sequence>MAKLIIDTQQHAERAALVDDKEVVTFYISRRDNLPAIGDIYIGSVSKVNDGLQGVFVDFGNSKHGFLHKQDTLSFGNESSPCMPLSKHIQKGDRLIVQVVREQTKRKGAKLTQYIQLSNDYIVYLPYSGYIAVSKQITGPLKEKLRHQVSEWCSGQEGAIIRTNARNLSLNELEAQFFKLKDLWGRLLQEADESGRRSFPLYTYDYFVQRIVGENTAIGVDEIIINKKLNEPALKRINGKIKITLKPSDNLFELYGIESAFKKALKRKIYLKSGAYIVIDYTESLTAIDVNTGRFSAESWEDTALQVNLEAADEIARQLRWRQIGGIIMIDFVKMENERNQTALLAKLKVRFANEKDTTQVLGFTKLGLVEMSRKKNWYGLQGAVLDHLYRNN</sequence>
<proteinExistence type="predicted"/>
<dbReference type="InterPro" id="IPR003029">
    <property type="entry name" value="S1_domain"/>
</dbReference>
<dbReference type="PROSITE" id="PS50126">
    <property type="entry name" value="S1"/>
    <property type="match status" value="1"/>
</dbReference>
<keyword evidence="3 7" id="KW-0378">Hydrolase</keyword>
<evidence type="ECO:0000256" key="4">
    <source>
        <dbReference type="ARBA" id="ARBA00022842"/>
    </source>
</evidence>
<dbReference type="PANTHER" id="PTHR30001">
    <property type="entry name" value="RIBONUCLEASE"/>
    <property type="match status" value="1"/>
</dbReference>
<dbReference type="InterPro" id="IPR012340">
    <property type="entry name" value="NA-bd_OB-fold"/>
</dbReference>
<reference evidence="7 8" key="1">
    <citation type="submission" date="2021-01" db="EMBL/GenBank/DDBJ databases">
        <title>Genomic Encyclopedia of Type Strains, Phase IV (KMG-IV): sequencing the most valuable type-strain genomes for metagenomic binning, comparative biology and taxonomic classification.</title>
        <authorList>
            <person name="Goeker M."/>
        </authorList>
    </citation>
    <scope>NUCLEOTIDE SEQUENCE [LARGE SCALE GENOMIC DNA]</scope>
    <source>
        <strain evidence="7 8">DSM 28236</strain>
    </source>
</reference>
<evidence type="ECO:0000256" key="2">
    <source>
        <dbReference type="ARBA" id="ARBA00022723"/>
    </source>
</evidence>
<name>A0ABS2PXC5_9BACL</name>
<dbReference type="CDD" id="cd04453">
    <property type="entry name" value="S1_RNase_E"/>
    <property type="match status" value="1"/>
</dbReference>
<accession>A0ABS2PXC5</accession>
<dbReference type="EC" id="3.1.26.-" evidence="7"/>
<feature type="domain" description="S1 motif" evidence="6">
    <location>
        <begin position="38"/>
        <end position="114"/>
    </location>
</feature>
<dbReference type="SMART" id="SM00316">
    <property type="entry name" value="S1"/>
    <property type="match status" value="1"/>
</dbReference>
<evidence type="ECO:0000256" key="1">
    <source>
        <dbReference type="ARBA" id="ARBA00001946"/>
    </source>
</evidence>
<protein>
    <submittedName>
        <fullName evidence="7">Ribonuclease G</fullName>
        <ecNumber evidence="7">3.1.26.-</ecNumber>
    </submittedName>
</protein>
<dbReference type="Gene3D" id="2.40.50.140">
    <property type="entry name" value="Nucleic acid-binding proteins"/>
    <property type="match status" value="1"/>
</dbReference>